<reference evidence="1" key="1">
    <citation type="submission" date="2020-04" db="EMBL/GenBank/DDBJ databases">
        <authorList>
            <person name="Neveu A P."/>
        </authorList>
    </citation>
    <scope>NUCLEOTIDE SEQUENCE</scope>
    <source>
        <tissue evidence="1">Whole embryo</tissue>
    </source>
</reference>
<protein>
    <submittedName>
        <fullName evidence="1">Hemicentin-1</fullName>
    </submittedName>
</protein>
<dbReference type="EMBL" id="LR785779">
    <property type="protein sequence ID" value="CAB3253431.1"/>
    <property type="molecule type" value="mRNA"/>
</dbReference>
<dbReference type="PANTHER" id="PTHR20988">
    <property type="entry name" value="TRANSMEMBRANE PROTEIN 183A-RELATED"/>
    <property type="match status" value="1"/>
</dbReference>
<dbReference type="GO" id="GO:0031647">
    <property type="term" value="P:regulation of protein stability"/>
    <property type="evidence" value="ECO:0007669"/>
    <property type="project" value="TreeGrafter"/>
</dbReference>
<dbReference type="PANTHER" id="PTHR20988:SF2">
    <property type="entry name" value="TRANSMEMBRANE PROTEIN 183A-RELATED"/>
    <property type="match status" value="1"/>
</dbReference>
<sequence length="346" mass="40191">MKTRLKTKNRLWTSLSPDQTNFSIDNSANAKKASNRFSKGHANSLQNSVETETAPFNDDFPKADNDKSLEEIDVLPQQQVCTESCLNTHGCYSTYPLDLWFILSEYITPELVGKFALICKSSYFVTTSVAFYKQLWARHDPVFQPAPCTEVQRNISFNVKRFINKANGRQLRPNVIRGLYCCYPPFKTRLKLDPYNEDLEKLYGWKCLVQWHNSAGAGYSKRYVFNFKLKEGDFCNSKQAKHNDKKAKKLCTTEEEECCVLQITCKEFVDFYRTQVSGLLLTKAHFNVSSDMMSRKIKLVFHKPAHKLALKHYRHDMGDVVILCSVLSHQIIRWWDPLYPFKNIQF</sequence>
<accession>A0A6F9DEI2</accession>
<proteinExistence type="evidence at transcript level"/>
<dbReference type="InterPro" id="IPR026509">
    <property type="entry name" value="TMEM183"/>
</dbReference>
<dbReference type="AlphaFoldDB" id="A0A6F9DEI2"/>
<name>A0A6F9DEI2_9ASCI</name>
<evidence type="ECO:0000313" key="1">
    <source>
        <dbReference type="EMBL" id="CAB3253431.1"/>
    </source>
</evidence>
<dbReference type="GO" id="GO:0019005">
    <property type="term" value="C:SCF ubiquitin ligase complex"/>
    <property type="evidence" value="ECO:0007669"/>
    <property type="project" value="TreeGrafter"/>
</dbReference>
<gene>
    <name evidence="1" type="primary">Hmcn1-003</name>
</gene>
<organism evidence="1">
    <name type="scientific">Phallusia mammillata</name>
    <dbReference type="NCBI Taxonomy" id="59560"/>
    <lineage>
        <taxon>Eukaryota</taxon>
        <taxon>Metazoa</taxon>
        <taxon>Chordata</taxon>
        <taxon>Tunicata</taxon>
        <taxon>Ascidiacea</taxon>
        <taxon>Phlebobranchia</taxon>
        <taxon>Ascidiidae</taxon>
        <taxon>Phallusia</taxon>
    </lineage>
</organism>